<dbReference type="Gene3D" id="2.60.120.260">
    <property type="entry name" value="Galactose-binding domain-like"/>
    <property type="match status" value="1"/>
</dbReference>
<dbReference type="Proteomes" id="UP000035489">
    <property type="component" value="Unassembled WGS sequence"/>
</dbReference>
<protein>
    <submittedName>
        <fullName evidence="7">Glycosyl hydrolase</fullName>
    </submittedName>
</protein>
<comment type="caution">
    <text evidence="7">The sequence shown here is derived from an EMBL/GenBank/DDBJ whole genome shotgun (WGS) entry which is preliminary data.</text>
</comment>
<dbReference type="Gene3D" id="3.20.20.80">
    <property type="entry name" value="Glycosidases"/>
    <property type="match status" value="1"/>
</dbReference>
<dbReference type="SUPFAM" id="SSF51445">
    <property type="entry name" value="(Trans)glycosidases"/>
    <property type="match status" value="1"/>
</dbReference>
<dbReference type="AlphaFoldDB" id="A0A0H1R9U6"/>
<keyword evidence="3" id="KW-0326">Glycosidase</keyword>
<accession>A0A0H1R9U6</accession>
<evidence type="ECO:0000313" key="7">
    <source>
        <dbReference type="EMBL" id="KLK91963.1"/>
    </source>
</evidence>
<keyword evidence="2 7" id="KW-0378">Hydrolase</keyword>
<dbReference type="SUPFAM" id="SSF49303">
    <property type="entry name" value="beta-Galactosidase/glucuronidase domain"/>
    <property type="match status" value="1"/>
</dbReference>
<evidence type="ECO:0000313" key="8">
    <source>
        <dbReference type="Proteomes" id="UP000035489"/>
    </source>
</evidence>
<dbReference type="Pfam" id="PF02837">
    <property type="entry name" value="Glyco_hydro_2_N"/>
    <property type="match status" value="1"/>
</dbReference>
<dbReference type="Gene3D" id="2.60.40.10">
    <property type="entry name" value="Immunoglobulins"/>
    <property type="match status" value="1"/>
</dbReference>
<evidence type="ECO:0000256" key="1">
    <source>
        <dbReference type="ARBA" id="ARBA00007401"/>
    </source>
</evidence>
<sequence length="916" mass="104702">MQDNRISLDGTWEFLHVADDRLSGPAEVRQIVVPSPWQAQFSDLRMRAGIGIYRRTIEIEETWLHDSIWIRFGAVFHNTKVFINGEAVGHNEGGFLPFSFDVTPHLKPGSNEIKVRVDSPTDNPAEFPDSPFAEIPFGKQSWYGPLSGIWQSVYLERRIPDHMNRVRLVPNLATGVVTSGVFFARPLTNATQIRIEVTDPSGQVAVDEMHETQVGVTSMPFELTVPDVQPWSPDHPNLYRVRLQLIRGGEVKDEIADNFGFRTIETRNGKFYLNGKPLYLRAALDQDYYPDTICTVPSVEFLEDQFRKAKELGLNCLRCHIKAADPRYYETADRMGMLIWTELPNGGMATDRSRGRKEKLLKGIVDRDCNHPSIIIWTIINENWGVDLVNDADHRDWLKRTFAWLKAYDPTRLVVDNSPLAPSFHVESDIADYHFYAAYPDHRAQWDQFVDELSNRASWLYSPHGDAVITGREPLMCSEFGNWGLPYPKDLRDAKGEEPWWFETGHDWGEGVMYAHGVENRFSDWSLDRVFGDLRRFVIAAQWQQFRAFKYEIEAMRRKPNLAGYVITELHDCHWESNGLLDMRRNTRVFHELFHIFNTDTVIVPKWERASYWSGEAVALELAVAHGAGPALEDCKLEIGICNEMQQVDLPRIEAPDVLDLGRIEIQLPEMDEASLRRISFTLRASDGRLIAQNHHDISIHPKRTRPMHVRELVWSPDEDIRERFRALGYTMARAFEESTLIVSRTHNKAITDHVRAGAKLLLLPEEDMTLYPFFPHWQAVRVQSRHGTLWSGDWASSFGWLRRSGHFARFPSGPLLDETMDRVLPDFVISGCNLLDFQARVFAGLVVGWIHKPVALGVERSYGRGRLVASTLRLFRDAPLADPTATMLTDALVELAVESRAARLEEAVRAAEAAA</sequence>
<dbReference type="Pfam" id="PF00703">
    <property type="entry name" value="Glyco_hydro_2"/>
    <property type="match status" value="1"/>
</dbReference>
<evidence type="ECO:0000256" key="2">
    <source>
        <dbReference type="ARBA" id="ARBA00022801"/>
    </source>
</evidence>
<dbReference type="InterPro" id="IPR006102">
    <property type="entry name" value="Ig-like_GH2"/>
</dbReference>
<dbReference type="Pfam" id="PF02836">
    <property type="entry name" value="Glyco_hydro_2_C"/>
    <property type="match status" value="1"/>
</dbReference>
<dbReference type="PANTHER" id="PTHR42732">
    <property type="entry name" value="BETA-GALACTOSIDASE"/>
    <property type="match status" value="1"/>
</dbReference>
<feature type="domain" description="Glycoside hydrolase family 2 immunoglobulin-like beta-sandwich" evidence="4">
    <location>
        <begin position="182"/>
        <end position="262"/>
    </location>
</feature>
<dbReference type="EMBL" id="LCYG01000042">
    <property type="protein sequence ID" value="KLK91963.1"/>
    <property type="molecule type" value="Genomic_DNA"/>
</dbReference>
<evidence type="ECO:0000256" key="3">
    <source>
        <dbReference type="ARBA" id="ARBA00023295"/>
    </source>
</evidence>
<dbReference type="RefSeq" id="WP_047190050.1">
    <property type="nucleotide sequence ID" value="NZ_LCYG01000042.1"/>
</dbReference>
<dbReference type="InterPro" id="IPR013783">
    <property type="entry name" value="Ig-like_fold"/>
</dbReference>
<feature type="domain" description="Glycoside hydrolase family 2 catalytic" evidence="5">
    <location>
        <begin position="265"/>
        <end position="442"/>
    </location>
</feature>
<gene>
    <name evidence="7" type="ORF">AA309_16120</name>
</gene>
<dbReference type="SUPFAM" id="SSF49785">
    <property type="entry name" value="Galactose-binding domain-like"/>
    <property type="match status" value="1"/>
</dbReference>
<reference evidence="7 8" key="1">
    <citation type="submission" date="2015-05" db="EMBL/GenBank/DDBJ databases">
        <title>Draft genome sequence of Microvirga vignae strain BR3299, a novel nitrogen fixing bacteria isolated from Brazil semi-aired region.</title>
        <authorList>
            <person name="Zilli J.E."/>
            <person name="Passos S.R."/>
            <person name="Leite J."/>
            <person name="Baldani J.I."/>
            <person name="Xavier G.R."/>
            <person name="Rumjaneck N.G."/>
            <person name="Simoes-Araujo J.L."/>
        </authorList>
    </citation>
    <scope>NUCLEOTIDE SEQUENCE [LARGE SCALE GENOMIC DNA]</scope>
    <source>
        <strain evidence="7 8">BR3299</strain>
    </source>
</reference>
<keyword evidence="8" id="KW-1185">Reference proteome</keyword>
<comment type="similarity">
    <text evidence="1">Belongs to the glycosyl hydrolase 2 family.</text>
</comment>
<dbReference type="STRING" id="1225564.AA309_16120"/>
<dbReference type="InterPro" id="IPR008979">
    <property type="entry name" value="Galactose-bd-like_sf"/>
</dbReference>
<feature type="domain" description="Glycosyl hydrolases family 2 sugar binding" evidence="6">
    <location>
        <begin position="31"/>
        <end position="119"/>
    </location>
</feature>
<dbReference type="InterPro" id="IPR006104">
    <property type="entry name" value="Glyco_hydro_2_N"/>
</dbReference>
<dbReference type="InterPro" id="IPR017853">
    <property type="entry name" value="GH"/>
</dbReference>
<proteinExistence type="inferred from homology"/>
<dbReference type="PATRIC" id="fig|1225564.3.peg.4317"/>
<dbReference type="InterPro" id="IPR036156">
    <property type="entry name" value="Beta-gal/glucu_dom_sf"/>
</dbReference>
<name>A0A0H1R9U6_9HYPH</name>
<evidence type="ECO:0000259" key="6">
    <source>
        <dbReference type="Pfam" id="PF02837"/>
    </source>
</evidence>
<dbReference type="InterPro" id="IPR051913">
    <property type="entry name" value="GH2_Domain-Containing"/>
</dbReference>
<dbReference type="InterPro" id="IPR006103">
    <property type="entry name" value="Glyco_hydro_2_cat"/>
</dbReference>
<dbReference type="GO" id="GO:0005975">
    <property type="term" value="P:carbohydrate metabolic process"/>
    <property type="evidence" value="ECO:0007669"/>
    <property type="project" value="InterPro"/>
</dbReference>
<organism evidence="7 8">
    <name type="scientific">Microvirga vignae</name>
    <dbReference type="NCBI Taxonomy" id="1225564"/>
    <lineage>
        <taxon>Bacteria</taxon>
        <taxon>Pseudomonadati</taxon>
        <taxon>Pseudomonadota</taxon>
        <taxon>Alphaproteobacteria</taxon>
        <taxon>Hyphomicrobiales</taxon>
        <taxon>Methylobacteriaceae</taxon>
        <taxon>Microvirga</taxon>
    </lineage>
</organism>
<evidence type="ECO:0000259" key="4">
    <source>
        <dbReference type="Pfam" id="PF00703"/>
    </source>
</evidence>
<evidence type="ECO:0000259" key="5">
    <source>
        <dbReference type="Pfam" id="PF02836"/>
    </source>
</evidence>
<dbReference type="GO" id="GO:0004553">
    <property type="term" value="F:hydrolase activity, hydrolyzing O-glycosyl compounds"/>
    <property type="evidence" value="ECO:0007669"/>
    <property type="project" value="InterPro"/>
</dbReference>
<dbReference type="OrthoDB" id="9758603at2"/>
<dbReference type="PANTHER" id="PTHR42732:SF2">
    <property type="entry name" value="BETA-MANNOSIDASE"/>
    <property type="match status" value="1"/>
</dbReference>